<dbReference type="GO" id="GO:0005829">
    <property type="term" value="C:cytosol"/>
    <property type="evidence" value="ECO:0007669"/>
    <property type="project" value="TreeGrafter"/>
</dbReference>
<dbReference type="RefSeq" id="XP_064706227.1">
    <property type="nucleotide sequence ID" value="XM_064846002.1"/>
</dbReference>
<dbReference type="SUPFAM" id="SSF48371">
    <property type="entry name" value="ARM repeat"/>
    <property type="match status" value="2"/>
</dbReference>
<dbReference type="Pfam" id="PF26523">
    <property type="entry name" value="Trm732_C"/>
    <property type="match status" value="1"/>
</dbReference>
<dbReference type="InterPro" id="IPR016024">
    <property type="entry name" value="ARM-type_fold"/>
</dbReference>
<evidence type="ECO:0000313" key="4">
    <source>
        <dbReference type="EMBL" id="KAK5052527.1"/>
    </source>
</evidence>
<evidence type="ECO:0000313" key="5">
    <source>
        <dbReference type="Proteomes" id="UP001358417"/>
    </source>
</evidence>
<name>A0AAV9N9P2_9EURO</name>
<gene>
    <name evidence="4" type="ORF">LTR84_002391</name>
</gene>
<evidence type="ECO:0000259" key="3">
    <source>
        <dbReference type="Pfam" id="PF25150"/>
    </source>
</evidence>
<organism evidence="4 5">
    <name type="scientific">Exophiala bonariae</name>
    <dbReference type="NCBI Taxonomy" id="1690606"/>
    <lineage>
        <taxon>Eukaryota</taxon>
        <taxon>Fungi</taxon>
        <taxon>Dikarya</taxon>
        <taxon>Ascomycota</taxon>
        <taxon>Pezizomycotina</taxon>
        <taxon>Eurotiomycetes</taxon>
        <taxon>Chaetothyriomycetidae</taxon>
        <taxon>Chaetothyriales</taxon>
        <taxon>Herpotrichiellaceae</taxon>
        <taxon>Exophiala</taxon>
    </lineage>
</organism>
<reference evidence="4 5" key="1">
    <citation type="submission" date="2023-08" db="EMBL/GenBank/DDBJ databases">
        <title>Black Yeasts Isolated from many extreme environments.</title>
        <authorList>
            <person name="Coleine C."/>
            <person name="Stajich J.E."/>
            <person name="Selbmann L."/>
        </authorList>
    </citation>
    <scope>NUCLEOTIDE SEQUENCE [LARGE SCALE GENOMIC DNA]</scope>
    <source>
        <strain evidence="4 5">CCFEE 5792</strain>
    </source>
</reference>
<dbReference type="GO" id="GO:0030488">
    <property type="term" value="P:tRNA methylation"/>
    <property type="evidence" value="ECO:0007669"/>
    <property type="project" value="TreeGrafter"/>
</dbReference>
<dbReference type="Proteomes" id="UP001358417">
    <property type="component" value="Unassembled WGS sequence"/>
</dbReference>
<feature type="domain" description="tRNA (32-2'-O)-methyltransferase regulator THADA-like TPR repeats region" evidence="3">
    <location>
        <begin position="264"/>
        <end position="494"/>
    </location>
</feature>
<dbReference type="PANTHER" id="PTHR14387">
    <property type="entry name" value="THADA/DEATH RECEPTOR INTERACTING PROTEIN"/>
    <property type="match status" value="1"/>
</dbReference>
<dbReference type="Pfam" id="PF10350">
    <property type="entry name" value="DUF2428"/>
    <property type="match status" value="1"/>
</dbReference>
<evidence type="ECO:0000259" key="2">
    <source>
        <dbReference type="Pfam" id="PF10350"/>
    </source>
</evidence>
<dbReference type="Pfam" id="PF25150">
    <property type="entry name" value="TPR_Trm732"/>
    <property type="match status" value="1"/>
</dbReference>
<dbReference type="InterPro" id="IPR019442">
    <property type="entry name" value="THADA/TRM732_DUF2428"/>
</dbReference>
<dbReference type="EMBL" id="JAVRRD010000013">
    <property type="protein sequence ID" value="KAK5052527.1"/>
    <property type="molecule type" value="Genomic_DNA"/>
</dbReference>
<sequence>MSSIAEALVSPPPLSHALLSSLGKGALRDYLRSPELSSVFAAEVVPLCSTLMLTARSPQVIDKHVTAASNALCVFLNEGVSSKTPEFCEFVLSKESWLEALQCVHKAFDDGKNKPAFQLLETLCSLLPRITGDLIVELLTRSALPLLTALILASPRSDVKKSCLMLSSLVRKTPIKSLLSMLTEQIVEDNKSKWNQCLSFHNISTEDLLSLGPESMVSFFFALIFAMIDLDTRTSALKLYSYLCNDQIDDPATSELQSLGEQAIKLFLSRNQATLGDFAENVLPAILGDKKRFLVFVNDYSSSCREDETRMSIFLAALKVGRSKNILSEDEMAGILNQAVSELVASPKSQEDHNRPFEYLLTLRNPELRILAYGLMTISPAANAAVSRGILDSVSFGLKYLHNDADAHERGEILSVTRRFLKRISASHAALSRTPESKRQGEMVEIILKDYRSFALNLYEFLKSELGGHISYQRHILALHSLRCFIDHVVDPGIYKYDIVLFKSLTSLILDPFEDVRSTSASLLKVLKMQSPMTLASIIDDDFIASVSLLAVDTVRGDHADGLGRLWALYDTLDEKVPGVMECYDQGFYSSRLTTLLRLQRECLSKTTTLGSSSRFPIHGSLLSLCYRLQDMKSQATIIPTTFQSTVLDDCVAIWGMVRSILCVDSPETAYEAEDEEGKEGPKDLLAYSWRALRDSRYAFLGSCVVLAYEISLLLQSLLMAVELDSPLHSVIGDICLDQLISLRHRGAFSTVAQTFGICCDRARLSPNEKIRSLNQKWYKVSLSQIDEQGDRLTRRSAGLPAMFSALLSPGDPSFFSSAVLKLISLAQATSAKSLEDEQKLPQVHALNCLKEILTTSRFSAIITQFLNPILELAATSLSSSTWAIRNCGLMLLRACINRLSAKLPEAAVQSGTTRSLSEIRDTPSEIALSLLKKADKETERTAVSEAKSAETLFSALDLLGHTTLPDAKNSIVDKALYQHLSHANWAIRDHAALLLSRRVIIGSLSLLLRSAPGEIGSDMSQNTAHGILLCFRYILKAAANYLQRDELDNALAELTELTNIFQSAHQSSPYIHAAIFDILNDAAALVLEHQWPSDALMAIPTAKIALESQRNSLHAPYLDQRLLLFRVYTLLITKASPGSDLKDSSLVRDLVSSSDCLSYVMEVLSHKSFWSKVPHGVKFLAYLTRGLHQDSGVTARVLDTVATCLVDSMDKLDTSSLPEICSILGKSELVEPKTREGVNIGMRLDAYRLFAPKTVKDESQGQTATDFDLWVSMIEFASRDVLDFPTRWSAASALSTCFRLMAQQPALLVAEQVLLRSKMILYNLLNDDDEDVRAEASSAAARLLGHNDPTQHKLGLCTMAARELLMDRIVEEHGRTLTLAESAIVHVMLLRENASEISDLHYSLADIFAVPVASKLKKLLLAKDDLFAEESQNLYIDDVQEIQLWKRGLEGCVDAFTQQQLDLIATWVLEGLQSVVDFLLPSSTATEAKEDAGANGKRVTEDLRDPDGRRATLHPFGPTYDADFLVVFMKVISIAGVICPRLSRAEQEQVLVGLWQARQICRDRQADEMFTKAVKEALETSR</sequence>
<comment type="similarity">
    <text evidence="1">Belongs to the THADA family.</text>
</comment>
<dbReference type="GeneID" id="89970600"/>
<dbReference type="InterPro" id="IPR051954">
    <property type="entry name" value="tRNA_methyltransferase_THADA"/>
</dbReference>
<comment type="caution">
    <text evidence="4">The sequence shown here is derived from an EMBL/GenBank/DDBJ whole genome shotgun (WGS) entry which is preliminary data.</text>
</comment>
<proteinExistence type="inferred from homology"/>
<keyword evidence="5" id="KW-1185">Reference proteome</keyword>
<accession>A0AAV9N9P2</accession>
<evidence type="ECO:0008006" key="6">
    <source>
        <dbReference type="Google" id="ProtNLM"/>
    </source>
</evidence>
<dbReference type="PANTHER" id="PTHR14387:SF0">
    <property type="entry name" value="DUF2428 DOMAIN-CONTAINING PROTEIN"/>
    <property type="match status" value="1"/>
</dbReference>
<evidence type="ECO:0000256" key="1">
    <source>
        <dbReference type="ARBA" id="ARBA00010409"/>
    </source>
</evidence>
<feature type="domain" description="DUF2428" evidence="2">
    <location>
        <begin position="644"/>
        <end position="884"/>
    </location>
</feature>
<protein>
    <recommendedName>
        <fullName evidence="6">DUF2428 domain-containing protein</fullName>
    </recommendedName>
</protein>
<dbReference type="InterPro" id="IPR056843">
    <property type="entry name" value="THADA-like_TPR"/>
</dbReference>